<feature type="domain" description="Signal transduction histidine kinase internal region" evidence="2">
    <location>
        <begin position="181"/>
        <end position="259"/>
    </location>
</feature>
<keyword evidence="1" id="KW-0472">Membrane</keyword>
<feature type="transmembrane region" description="Helical" evidence="1">
    <location>
        <begin position="15"/>
        <end position="35"/>
    </location>
</feature>
<keyword evidence="1" id="KW-1133">Transmembrane helix</keyword>
<protein>
    <submittedName>
        <fullName evidence="3">Sensor histidine kinase</fullName>
    </submittedName>
</protein>
<dbReference type="PANTHER" id="PTHR34220:SF7">
    <property type="entry name" value="SENSOR HISTIDINE KINASE YPDA"/>
    <property type="match status" value="1"/>
</dbReference>
<dbReference type="InterPro" id="IPR036890">
    <property type="entry name" value="HATPase_C_sf"/>
</dbReference>
<dbReference type="PANTHER" id="PTHR34220">
    <property type="entry name" value="SENSOR HISTIDINE KINASE YPDA"/>
    <property type="match status" value="1"/>
</dbReference>
<comment type="caution">
    <text evidence="3">The sequence shown here is derived from an EMBL/GenBank/DDBJ whole genome shotgun (WGS) entry which is preliminary data.</text>
</comment>
<feature type="transmembrane region" description="Helical" evidence="1">
    <location>
        <begin position="83"/>
        <end position="105"/>
    </location>
</feature>
<sequence length="370" mass="41061">MDQLSLTWREARNTLLVNLLVWGVLCAVGAAGVYSDVLRQGGTRSYGRVLLNWDLNHALMLTLSVSLYLIFRRWPALTASARAIARSYALVLFIFVPLQMLYLAVLDAARADQPLDLAHVWQLFVTPHGFDVFLEFAWTTGTFTAVAAACIWRGSQARDRAWQQALTDNLNLNLELERQRMLALRAQLEPHFIFNALNAISALVRTSDGDLALNGINRLSDLLRYALTASSRDWVTVGEELAFVGDYLALQRLRYKARLQVAMEVGDVQGGDCPPLLLQPLIENALRHDLDCHEGQSDIRISVQRDGGQLHISISNPVTPGATPNPGLGLGLANTRARLQLAYRGAASLHSAARDGRFEVEIRMPFHAQE</sequence>
<name>A0A6A7MXF9_9BURK</name>
<evidence type="ECO:0000313" key="4">
    <source>
        <dbReference type="Proteomes" id="UP000440498"/>
    </source>
</evidence>
<dbReference type="GO" id="GO:0000155">
    <property type="term" value="F:phosphorelay sensor kinase activity"/>
    <property type="evidence" value="ECO:0007669"/>
    <property type="project" value="InterPro"/>
</dbReference>
<dbReference type="InterPro" id="IPR050640">
    <property type="entry name" value="Bact_2-comp_sensor_kinase"/>
</dbReference>
<dbReference type="AlphaFoldDB" id="A0A6A7MXF9"/>
<keyword evidence="3" id="KW-0418">Kinase</keyword>
<dbReference type="InterPro" id="IPR010559">
    <property type="entry name" value="Sig_transdc_His_kin_internal"/>
</dbReference>
<keyword evidence="4" id="KW-1185">Reference proteome</keyword>
<gene>
    <name evidence="3" type="ORF">GEV02_04720</name>
</gene>
<dbReference type="EMBL" id="WHUG01000002">
    <property type="protein sequence ID" value="MQA37443.1"/>
    <property type="molecule type" value="Genomic_DNA"/>
</dbReference>
<dbReference type="GO" id="GO:0016020">
    <property type="term" value="C:membrane"/>
    <property type="evidence" value="ECO:0007669"/>
    <property type="project" value="InterPro"/>
</dbReference>
<keyword evidence="3" id="KW-0808">Transferase</keyword>
<evidence type="ECO:0000259" key="2">
    <source>
        <dbReference type="Pfam" id="PF06580"/>
    </source>
</evidence>
<feature type="transmembrane region" description="Helical" evidence="1">
    <location>
        <begin position="132"/>
        <end position="152"/>
    </location>
</feature>
<dbReference type="Proteomes" id="UP000440498">
    <property type="component" value="Unassembled WGS sequence"/>
</dbReference>
<evidence type="ECO:0000256" key="1">
    <source>
        <dbReference type="SAM" id="Phobius"/>
    </source>
</evidence>
<dbReference type="Pfam" id="PF06580">
    <property type="entry name" value="His_kinase"/>
    <property type="match status" value="1"/>
</dbReference>
<dbReference type="RefSeq" id="WP_152836814.1">
    <property type="nucleotide sequence ID" value="NZ_WHUG01000002.1"/>
</dbReference>
<evidence type="ECO:0000313" key="3">
    <source>
        <dbReference type="EMBL" id="MQA37443.1"/>
    </source>
</evidence>
<feature type="transmembrane region" description="Helical" evidence="1">
    <location>
        <begin position="55"/>
        <end position="71"/>
    </location>
</feature>
<organism evidence="3 4">
    <name type="scientific">Rugamonas aquatica</name>
    <dbReference type="NCBI Taxonomy" id="2743357"/>
    <lineage>
        <taxon>Bacteria</taxon>
        <taxon>Pseudomonadati</taxon>
        <taxon>Pseudomonadota</taxon>
        <taxon>Betaproteobacteria</taxon>
        <taxon>Burkholderiales</taxon>
        <taxon>Oxalobacteraceae</taxon>
        <taxon>Telluria group</taxon>
        <taxon>Rugamonas</taxon>
    </lineage>
</organism>
<dbReference type="SUPFAM" id="SSF55874">
    <property type="entry name" value="ATPase domain of HSP90 chaperone/DNA topoisomerase II/histidine kinase"/>
    <property type="match status" value="1"/>
</dbReference>
<accession>A0A6A7MXF9</accession>
<reference evidence="3 4" key="1">
    <citation type="submission" date="2019-10" db="EMBL/GenBank/DDBJ databases">
        <title>Two novel species isolated from a subtropical stream in China.</title>
        <authorList>
            <person name="Lu H."/>
        </authorList>
    </citation>
    <scope>NUCLEOTIDE SEQUENCE [LARGE SCALE GENOMIC DNA]</scope>
    <source>
        <strain evidence="3 4">FT29W</strain>
    </source>
</reference>
<keyword evidence="1" id="KW-0812">Transmembrane</keyword>
<proteinExistence type="predicted"/>
<dbReference type="Gene3D" id="3.30.565.10">
    <property type="entry name" value="Histidine kinase-like ATPase, C-terminal domain"/>
    <property type="match status" value="1"/>
</dbReference>